<proteinExistence type="predicted"/>
<keyword evidence="3" id="KW-1185">Reference proteome</keyword>
<dbReference type="GeneID" id="25252071"/>
<dbReference type="EMBL" id="HG677350">
    <property type="protein sequence ID" value="CDJ44605.1"/>
    <property type="molecule type" value="Genomic_DNA"/>
</dbReference>
<feature type="region of interest" description="Disordered" evidence="1">
    <location>
        <begin position="1"/>
        <end position="31"/>
    </location>
</feature>
<evidence type="ECO:0000256" key="1">
    <source>
        <dbReference type="SAM" id="MobiDB-lite"/>
    </source>
</evidence>
<organism evidence="2 3">
    <name type="scientific">Eimeria tenella</name>
    <name type="common">Coccidian parasite</name>
    <dbReference type="NCBI Taxonomy" id="5802"/>
    <lineage>
        <taxon>Eukaryota</taxon>
        <taxon>Sar</taxon>
        <taxon>Alveolata</taxon>
        <taxon>Apicomplexa</taxon>
        <taxon>Conoidasida</taxon>
        <taxon>Coccidia</taxon>
        <taxon>Eucoccidiorida</taxon>
        <taxon>Eimeriorina</taxon>
        <taxon>Eimeriidae</taxon>
        <taxon>Eimeria</taxon>
    </lineage>
</organism>
<dbReference type="AlphaFoldDB" id="U6LA06"/>
<protein>
    <submittedName>
        <fullName evidence="2">Uncharacterized protein</fullName>
    </submittedName>
</protein>
<reference evidence="2" key="2">
    <citation type="submission" date="2013-10" db="EMBL/GenBank/DDBJ databases">
        <authorList>
            <person name="Aslett M."/>
        </authorList>
    </citation>
    <scope>NUCLEOTIDE SEQUENCE [LARGE SCALE GENOMIC DNA]</scope>
    <source>
        <strain evidence="2">Houghton</strain>
    </source>
</reference>
<dbReference type="RefSeq" id="XP_013235353.1">
    <property type="nucleotide sequence ID" value="XM_013379899.1"/>
</dbReference>
<name>U6LA06_EIMTE</name>
<reference evidence="2" key="1">
    <citation type="submission" date="2013-10" db="EMBL/GenBank/DDBJ databases">
        <title>Genomic analysis of the causative agents of coccidiosis in chickens.</title>
        <authorList>
            <person name="Reid A.J."/>
            <person name="Blake D."/>
            <person name="Billington K."/>
            <person name="Browne H."/>
            <person name="Dunn M."/>
            <person name="Hung S."/>
            <person name="Kawahara F."/>
            <person name="Miranda-Saavedra D."/>
            <person name="Mourier T."/>
            <person name="Nagra H."/>
            <person name="Otto T.D."/>
            <person name="Rawlings N."/>
            <person name="Sanchez A."/>
            <person name="Sanders M."/>
            <person name="Subramaniam C."/>
            <person name="Tay Y."/>
            <person name="Dear P."/>
            <person name="Doerig C."/>
            <person name="Gruber A."/>
            <person name="Parkinson J."/>
            <person name="Shirley M."/>
            <person name="Wan K.L."/>
            <person name="Berriman M."/>
            <person name="Tomley F."/>
            <person name="Pain A."/>
        </authorList>
    </citation>
    <scope>NUCLEOTIDE SEQUENCE [LARGE SCALE GENOMIC DNA]</scope>
    <source>
        <strain evidence="2">Houghton</strain>
    </source>
</reference>
<dbReference type="OrthoDB" id="10666644at2759"/>
<dbReference type="Proteomes" id="UP000030747">
    <property type="component" value="Unassembled WGS sequence"/>
</dbReference>
<evidence type="ECO:0000313" key="2">
    <source>
        <dbReference type="EMBL" id="CDJ44605.1"/>
    </source>
</evidence>
<evidence type="ECO:0000313" key="3">
    <source>
        <dbReference type="Proteomes" id="UP000030747"/>
    </source>
</evidence>
<accession>U6LA06</accession>
<sequence length="72" mass="8339">MSKMSRKQQQQQQQPQPQRGPQQQQQLETIGRSRAQQKKFVQFKASLFSPYIAPWPRALESAEEEVVALLEG</sequence>
<gene>
    <name evidence="2" type="ORF">ETH_00014570</name>
</gene>
<feature type="compositionally biased region" description="Low complexity" evidence="1">
    <location>
        <begin position="8"/>
        <end position="26"/>
    </location>
</feature>